<accession>A0A2G3AFH4</accession>
<dbReference type="PANTHER" id="PTHR33493">
    <property type="entry name" value="LATE EMBRYOGENESIS ABUNDANT PROTEIN 6-RELATED"/>
    <property type="match status" value="1"/>
</dbReference>
<sequence>MYETIQCIHSNNTIYYNTIQSDNAQPPSKDVPAEKARARTKEEKDIAEERRKEKEAEAKMELHESKAAHAGEKLEGKHGHGGHAPYSTHSKCCHQPSWWS</sequence>
<reference evidence="3 4" key="2">
    <citation type="journal article" date="2017" name="Genome Biol.">
        <title>New reference genome sequences of hot pepper reveal the massive evolution of plant disease-resistance genes by retroduplication.</title>
        <authorList>
            <person name="Kim S."/>
            <person name="Park J."/>
            <person name="Yeom S.I."/>
            <person name="Kim Y.M."/>
            <person name="Seo E."/>
            <person name="Kim K.T."/>
            <person name="Kim M.S."/>
            <person name="Lee J.M."/>
            <person name="Cheong K."/>
            <person name="Shin H.S."/>
            <person name="Kim S.B."/>
            <person name="Han K."/>
            <person name="Lee J."/>
            <person name="Park M."/>
            <person name="Lee H.A."/>
            <person name="Lee H.Y."/>
            <person name="Lee Y."/>
            <person name="Oh S."/>
            <person name="Lee J.H."/>
            <person name="Choi E."/>
            <person name="Choi E."/>
            <person name="Lee S.E."/>
            <person name="Jeon J."/>
            <person name="Kim H."/>
            <person name="Choi G."/>
            <person name="Song H."/>
            <person name="Lee J."/>
            <person name="Lee S.C."/>
            <person name="Kwon J.K."/>
            <person name="Lee H.Y."/>
            <person name="Koo N."/>
            <person name="Hong Y."/>
            <person name="Kim R.W."/>
            <person name="Kang W.H."/>
            <person name="Huh J.H."/>
            <person name="Kang B.C."/>
            <person name="Yang T.J."/>
            <person name="Lee Y.H."/>
            <person name="Bennetzen J.L."/>
            <person name="Choi D."/>
        </authorList>
    </citation>
    <scope>NUCLEOTIDE SEQUENCE [LARGE SCALE GENOMIC DNA]</scope>
    <source>
        <strain evidence="4">cv. CM334</strain>
    </source>
</reference>
<dbReference type="PANTHER" id="PTHR33493:SF6">
    <property type="entry name" value="LATE EMBRYOGENESIS ABUNDANT PROTEIN 6"/>
    <property type="match status" value="1"/>
</dbReference>
<reference evidence="3 4" key="1">
    <citation type="journal article" date="2014" name="Nat. Genet.">
        <title>Genome sequence of the hot pepper provides insights into the evolution of pungency in Capsicum species.</title>
        <authorList>
            <person name="Kim S."/>
            <person name="Park M."/>
            <person name="Yeom S.I."/>
            <person name="Kim Y.M."/>
            <person name="Lee J.M."/>
            <person name="Lee H.A."/>
            <person name="Seo E."/>
            <person name="Choi J."/>
            <person name="Cheong K."/>
            <person name="Kim K.T."/>
            <person name="Jung K."/>
            <person name="Lee G.W."/>
            <person name="Oh S.K."/>
            <person name="Bae C."/>
            <person name="Kim S.B."/>
            <person name="Lee H.Y."/>
            <person name="Kim S.Y."/>
            <person name="Kim M.S."/>
            <person name="Kang B.C."/>
            <person name="Jo Y.D."/>
            <person name="Yang H.B."/>
            <person name="Jeong H.J."/>
            <person name="Kang W.H."/>
            <person name="Kwon J.K."/>
            <person name="Shin C."/>
            <person name="Lim J.Y."/>
            <person name="Park J.H."/>
            <person name="Huh J.H."/>
            <person name="Kim J.S."/>
            <person name="Kim B.D."/>
            <person name="Cohen O."/>
            <person name="Paran I."/>
            <person name="Suh M.C."/>
            <person name="Lee S.B."/>
            <person name="Kim Y.K."/>
            <person name="Shin Y."/>
            <person name="Noh S.J."/>
            <person name="Park J."/>
            <person name="Seo Y.S."/>
            <person name="Kwon S.Y."/>
            <person name="Kim H.A."/>
            <person name="Park J.M."/>
            <person name="Kim H.J."/>
            <person name="Choi S.B."/>
            <person name="Bosland P.W."/>
            <person name="Reeves G."/>
            <person name="Jo S.H."/>
            <person name="Lee B.W."/>
            <person name="Cho H.T."/>
            <person name="Choi H.S."/>
            <person name="Lee M.S."/>
            <person name="Yu Y."/>
            <person name="Do Choi Y."/>
            <person name="Park B.S."/>
            <person name="van Deynze A."/>
            <person name="Ashrafi H."/>
            <person name="Hill T."/>
            <person name="Kim W.T."/>
            <person name="Pai H.S."/>
            <person name="Ahn H.K."/>
            <person name="Yeam I."/>
            <person name="Giovannoni J.J."/>
            <person name="Rose J.K."/>
            <person name="Sorensen I."/>
            <person name="Lee S.J."/>
            <person name="Kim R.W."/>
            <person name="Choi I.Y."/>
            <person name="Choi B.S."/>
            <person name="Lim J.S."/>
            <person name="Lee Y.H."/>
            <person name="Choi D."/>
        </authorList>
    </citation>
    <scope>NUCLEOTIDE SEQUENCE [LARGE SCALE GENOMIC DNA]</scope>
    <source>
        <strain evidence="4">cv. CM334</strain>
    </source>
</reference>
<dbReference type="AlphaFoldDB" id="A0A2G3AFH4"/>
<keyword evidence="4" id="KW-1185">Reference proteome</keyword>
<evidence type="ECO:0000256" key="2">
    <source>
        <dbReference type="SAM" id="MobiDB-lite"/>
    </source>
</evidence>
<name>A0A2G3AFH4_CAPAN</name>
<dbReference type="STRING" id="4072.A0A2G3AFH4"/>
<comment type="caution">
    <text evidence="3">The sequence shown here is derived from an EMBL/GenBank/DDBJ whole genome shotgun (WGS) entry which is preliminary data.</text>
</comment>
<dbReference type="Pfam" id="PF03760">
    <property type="entry name" value="LEA_1"/>
    <property type="match status" value="1"/>
</dbReference>
<feature type="compositionally biased region" description="Basic and acidic residues" evidence="2">
    <location>
        <begin position="31"/>
        <end position="78"/>
    </location>
</feature>
<feature type="region of interest" description="Disordered" evidence="2">
    <location>
        <begin position="19"/>
        <end position="100"/>
    </location>
</feature>
<proteinExistence type="inferred from homology"/>
<evidence type="ECO:0000256" key="1">
    <source>
        <dbReference type="ARBA" id="ARBA00010975"/>
    </source>
</evidence>
<dbReference type="Gramene" id="PHT92960">
    <property type="protein sequence ID" value="PHT92960"/>
    <property type="gene ID" value="T459_00842"/>
</dbReference>
<evidence type="ECO:0000313" key="4">
    <source>
        <dbReference type="Proteomes" id="UP000222542"/>
    </source>
</evidence>
<dbReference type="EMBL" id="AYRZ02000001">
    <property type="protein sequence ID" value="PHT92960.1"/>
    <property type="molecule type" value="Genomic_DNA"/>
</dbReference>
<comment type="similarity">
    <text evidence="1">Belongs to the LEA type 1 family.</text>
</comment>
<dbReference type="InterPro" id="IPR005513">
    <property type="entry name" value="LEA_1"/>
</dbReference>
<protein>
    <submittedName>
        <fullName evidence="3">Uncharacterized protein</fullName>
    </submittedName>
</protein>
<organism evidence="3 4">
    <name type="scientific">Capsicum annuum</name>
    <name type="common">Capsicum pepper</name>
    <dbReference type="NCBI Taxonomy" id="4072"/>
    <lineage>
        <taxon>Eukaryota</taxon>
        <taxon>Viridiplantae</taxon>
        <taxon>Streptophyta</taxon>
        <taxon>Embryophyta</taxon>
        <taxon>Tracheophyta</taxon>
        <taxon>Spermatophyta</taxon>
        <taxon>Magnoliopsida</taxon>
        <taxon>eudicotyledons</taxon>
        <taxon>Gunneridae</taxon>
        <taxon>Pentapetalae</taxon>
        <taxon>asterids</taxon>
        <taxon>lamiids</taxon>
        <taxon>Solanales</taxon>
        <taxon>Solanaceae</taxon>
        <taxon>Solanoideae</taxon>
        <taxon>Capsiceae</taxon>
        <taxon>Capsicum</taxon>
    </lineage>
</organism>
<dbReference type="Proteomes" id="UP000222542">
    <property type="component" value="Unassembled WGS sequence"/>
</dbReference>
<gene>
    <name evidence="3" type="ORF">T459_00842</name>
</gene>
<evidence type="ECO:0000313" key="3">
    <source>
        <dbReference type="EMBL" id="PHT92960.1"/>
    </source>
</evidence>
<dbReference type="GO" id="GO:0009793">
    <property type="term" value="P:embryo development ending in seed dormancy"/>
    <property type="evidence" value="ECO:0007669"/>
    <property type="project" value="InterPro"/>
</dbReference>